<comment type="catalytic activity">
    <reaction evidence="8">
        <text>L-seryl-[protein] + ATP = O-phospho-L-seryl-[protein] + ADP + H(+)</text>
        <dbReference type="Rhea" id="RHEA:17989"/>
        <dbReference type="Rhea" id="RHEA-COMP:9863"/>
        <dbReference type="Rhea" id="RHEA-COMP:11604"/>
        <dbReference type="ChEBI" id="CHEBI:15378"/>
        <dbReference type="ChEBI" id="CHEBI:29999"/>
        <dbReference type="ChEBI" id="CHEBI:30616"/>
        <dbReference type="ChEBI" id="CHEBI:83421"/>
        <dbReference type="ChEBI" id="CHEBI:456216"/>
        <dbReference type="EC" id="2.7.11.1"/>
    </reaction>
</comment>
<dbReference type="EC" id="2.7.11.1" evidence="1"/>
<dbReference type="SMART" id="SM00220">
    <property type="entry name" value="S_TKc"/>
    <property type="match status" value="1"/>
</dbReference>
<dbReference type="Pfam" id="PF00069">
    <property type="entry name" value="Pkinase"/>
    <property type="match status" value="1"/>
</dbReference>
<name>J3NHL2_GAET3</name>
<protein>
    <recommendedName>
        <fullName evidence="1">non-specific serine/threonine protein kinase</fullName>
        <ecNumber evidence="1">2.7.11.1</ecNumber>
    </recommendedName>
</protein>
<reference evidence="12" key="1">
    <citation type="submission" date="2010-07" db="EMBL/GenBank/DDBJ databases">
        <title>The genome sequence of Gaeumannomyces graminis var. tritici strain R3-111a-1.</title>
        <authorList>
            <consortium name="The Broad Institute Genome Sequencing Platform"/>
            <person name="Ma L.-J."/>
            <person name="Dead R."/>
            <person name="Young S."/>
            <person name="Zeng Q."/>
            <person name="Koehrsen M."/>
            <person name="Alvarado L."/>
            <person name="Berlin A."/>
            <person name="Chapman S.B."/>
            <person name="Chen Z."/>
            <person name="Freedman E."/>
            <person name="Gellesch M."/>
            <person name="Goldberg J."/>
            <person name="Griggs A."/>
            <person name="Gujja S."/>
            <person name="Heilman E.R."/>
            <person name="Heiman D."/>
            <person name="Hepburn T."/>
            <person name="Howarth C."/>
            <person name="Jen D."/>
            <person name="Larson L."/>
            <person name="Mehta T."/>
            <person name="Neiman D."/>
            <person name="Pearson M."/>
            <person name="Roberts A."/>
            <person name="Saif S."/>
            <person name="Shea T."/>
            <person name="Shenoy N."/>
            <person name="Sisk P."/>
            <person name="Stolte C."/>
            <person name="Sykes S."/>
            <person name="Walk T."/>
            <person name="White J."/>
            <person name="Yandava C."/>
            <person name="Haas B."/>
            <person name="Nusbaum C."/>
            <person name="Birren B."/>
        </authorList>
    </citation>
    <scope>NUCLEOTIDE SEQUENCE [LARGE SCALE GENOMIC DNA]</scope>
    <source>
        <strain evidence="12">R3-111a-1</strain>
    </source>
</reference>
<dbReference type="GO" id="GO:0000245">
    <property type="term" value="P:spliceosomal complex assembly"/>
    <property type="evidence" value="ECO:0007669"/>
    <property type="project" value="TreeGrafter"/>
</dbReference>
<keyword evidence="6" id="KW-0067">ATP-binding</keyword>
<dbReference type="Gene3D" id="1.10.510.10">
    <property type="entry name" value="Transferase(Phosphotransferase) domain 1"/>
    <property type="match status" value="1"/>
</dbReference>
<evidence type="ECO:0000259" key="9">
    <source>
        <dbReference type="PROSITE" id="PS50011"/>
    </source>
</evidence>
<dbReference type="Gene3D" id="3.30.200.20">
    <property type="entry name" value="Phosphorylase Kinase, domain 1"/>
    <property type="match status" value="1"/>
</dbReference>
<keyword evidence="3" id="KW-0808">Transferase</keyword>
<evidence type="ECO:0000256" key="6">
    <source>
        <dbReference type="ARBA" id="ARBA00022840"/>
    </source>
</evidence>
<dbReference type="Proteomes" id="UP000006039">
    <property type="component" value="Unassembled WGS sequence"/>
</dbReference>
<dbReference type="GO" id="GO:0050684">
    <property type="term" value="P:regulation of mRNA processing"/>
    <property type="evidence" value="ECO:0007669"/>
    <property type="project" value="TreeGrafter"/>
</dbReference>
<evidence type="ECO:0000256" key="2">
    <source>
        <dbReference type="ARBA" id="ARBA00022527"/>
    </source>
</evidence>
<dbReference type="PROSITE" id="PS50011">
    <property type="entry name" value="PROTEIN_KINASE_DOM"/>
    <property type="match status" value="1"/>
</dbReference>
<keyword evidence="2" id="KW-0723">Serine/threonine-protein kinase</keyword>
<evidence type="ECO:0000313" key="11">
    <source>
        <dbReference type="EnsemblFungi" id="EJT80755"/>
    </source>
</evidence>
<sequence>MAAAVHPDLPHVEDLRGYRPGGFHPIHIGDRLSKYTVVNKLGHGDTSTVWLARRDGEDARCVAVAVHMADISRGTETRAMTRWWRLKDGDPGHQGRANVLLPEDHFDHAGPNGTHFCIVFPVEGQTVSAATKRGDAGSRPLPSPLAKRVLRDMVRGLQYSHSMGLAHGDLHPANVLLGLPDTLPPTIAKMTEFSGPPKTVDLGSGNPSAPKYAVQGIFARDMDPGFFSGPAKIGDFSDSFFPQDPPARTAWCGPYVAPEFNSPGRISTAIDMWMLGCGFFEALTGRDLFGIKDDPAYRVVNAIMQTLGPPPESLLEDWRAYLGDERDKLIVPSGPPSGGLERLVRDSIGLSYGTGAVSEEELGVIVSLLDSLLVYEPKDRPTIEEVAEHKVMSFLEAAN</sequence>
<dbReference type="GO" id="GO:0004674">
    <property type="term" value="F:protein serine/threonine kinase activity"/>
    <property type="evidence" value="ECO:0007669"/>
    <property type="project" value="UniProtKB-KW"/>
</dbReference>
<organism evidence="10">
    <name type="scientific">Gaeumannomyces tritici (strain R3-111a-1)</name>
    <name type="common">Wheat and barley take-all root rot fungus</name>
    <name type="synonym">Gaeumannomyces graminis var. tritici</name>
    <dbReference type="NCBI Taxonomy" id="644352"/>
    <lineage>
        <taxon>Eukaryota</taxon>
        <taxon>Fungi</taxon>
        <taxon>Dikarya</taxon>
        <taxon>Ascomycota</taxon>
        <taxon>Pezizomycotina</taxon>
        <taxon>Sordariomycetes</taxon>
        <taxon>Sordariomycetidae</taxon>
        <taxon>Magnaporthales</taxon>
        <taxon>Magnaporthaceae</taxon>
        <taxon>Gaeumannomyces</taxon>
    </lineage>
</organism>
<evidence type="ECO:0000256" key="4">
    <source>
        <dbReference type="ARBA" id="ARBA00022741"/>
    </source>
</evidence>
<gene>
    <name evidence="11" type="primary">20341207</name>
    <name evidence="10" type="ORF">GGTG_00749</name>
</gene>
<dbReference type="GeneID" id="20341207"/>
<dbReference type="PANTHER" id="PTHR47634">
    <property type="entry name" value="PROTEIN KINASE DOMAIN-CONTAINING PROTEIN-RELATED"/>
    <property type="match status" value="1"/>
</dbReference>
<evidence type="ECO:0000256" key="1">
    <source>
        <dbReference type="ARBA" id="ARBA00012513"/>
    </source>
</evidence>
<dbReference type="AlphaFoldDB" id="J3NHL2"/>
<reference evidence="11" key="4">
    <citation type="journal article" date="2015" name="G3 (Bethesda)">
        <title>Genome sequences of three phytopathogenic species of the Magnaporthaceae family of fungi.</title>
        <authorList>
            <person name="Okagaki L.H."/>
            <person name="Nunes C.C."/>
            <person name="Sailsbery J."/>
            <person name="Clay B."/>
            <person name="Brown D."/>
            <person name="John T."/>
            <person name="Oh Y."/>
            <person name="Young N."/>
            <person name="Fitzgerald M."/>
            <person name="Haas B.J."/>
            <person name="Zeng Q."/>
            <person name="Young S."/>
            <person name="Adiconis X."/>
            <person name="Fan L."/>
            <person name="Levin J.Z."/>
            <person name="Mitchell T.K."/>
            <person name="Okubara P.A."/>
            <person name="Farman M.L."/>
            <person name="Kohn L.M."/>
            <person name="Birren B."/>
            <person name="Ma L.-J."/>
            <person name="Dean R.A."/>
        </authorList>
    </citation>
    <scope>NUCLEOTIDE SEQUENCE</scope>
    <source>
        <strain evidence="11">R3-111a-1</strain>
    </source>
</reference>
<dbReference type="PANTHER" id="PTHR47634:SF9">
    <property type="entry name" value="PROTEIN KINASE DOMAIN-CONTAINING PROTEIN-RELATED"/>
    <property type="match status" value="1"/>
</dbReference>
<dbReference type="RefSeq" id="XP_009216764.1">
    <property type="nucleotide sequence ID" value="XM_009218500.1"/>
</dbReference>
<evidence type="ECO:0000256" key="5">
    <source>
        <dbReference type="ARBA" id="ARBA00022777"/>
    </source>
</evidence>
<proteinExistence type="predicted"/>
<dbReference type="InterPro" id="IPR051334">
    <property type="entry name" value="SRPK"/>
</dbReference>
<reference evidence="10" key="3">
    <citation type="submission" date="2010-09" db="EMBL/GenBank/DDBJ databases">
        <title>Annotation of Gaeumannomyces graminis var. tritici R3-111a-1.</title>
        <authorList>
            <consortium name="The Broad Institute Genome Sequencing Platform"/>
            <person name="Ma L.-J."/>
            <person name="Dead R."/>
            <person name="Young S.K."/>
            <person name="Zeng Q."/>
            <person name="Gargeya S."/>
            <person name="Fitzgerald M."/>
            <person name="Haas B."/>
            <person name="Abouelleil A."/>
            <person name="Alvarado L."/>
            <person name="Arachchi H.M."/>
            <person name="Berlin A."/>
            <person name="Brown A."/>
            <person name="Chapman S.B."/>
            <person name="Chen Z."/>
            <person name="Dunbar C."/>
            <person name="Freedman E."/>
            <person name="Gearin G."/>
            <person name="Gellesch M."/>
            <person name="Goldberg J."/>
            <person name="Griggs A."/>
            <person name="Gujja S."/>
            <person name="Heiman D."/>
            <person name="Howarth C."/>
            <person name="Larson L."/>
            <person name="Lui A."/>
            <person name="MacDonald P.J.P."/>
            <person name="Mehta T."/>
            <person name="Montmayeur A."/>
            <person name="Murphy C."/>
            <person name="Neiman D."/>
            <person name="Pearson M."/>
            <person name="Priest M."/>
            <person name="Roberts A."/>
            <person name="Saif S."/>
            <person name="Shea T."/>
            <person name="Shenoy N."/>
            <person name="Sisk P."/>
            <person name="Stolte C."/>
            <person name="Sykes S."/>
            <person name="Yandava C."/>
            <person name="Wortman J."/>
            <person name="Nusbaum C."/>
            <person name="Birren B."/>
        </authorList>
    </citation>
    <scope>NUCLEOTIDE SEQUENCE</scope>
    <source>
        <strain evidence="10">R3-111a-1</strain>
    </source>
</reference>
<dbReference type="SUPFAM" id="SSF56112">
    <property type="entry name" value="Protein kinase-like (PK-like)"/>
    <property type="match status" value="1"/>
</dbReference>
<keyword evidence="5 10" id="KW-0418">Kinase</keyword>
<dbReference type="GO" id="GO:0005524">
    <property type="term" value="F:ATP binding"/>
    <property type="evidence" value="ECO:0007669"/>
    <property type="project" value="UniProtKB-KW"/>
</dbReference>
<comment type="catalytic activity">
    <reaction evidence="7">
        <text>L-threonyl-[protein] + ATP = O-phospho-L-threonyl-[protein] + ADP + H(+)</text>
        <dbReference type="Rhea" id="RHEA:46608"/>
        <dbReference type="Rhea" id="RHEA-COMP:11060"/>
        <dbReference type="Rhea" id="RHEA-COMP:11605"/>
        <dbReference type="ChEBI" id="CHEBI:15378"/>
        <dbReference type="ChEBI" id="CHEBI:30013"/>
        <dbReference type="ChEBI" id="CHEBI:30616"/>
        <dbReference type="ChEBI" id="CHEBI:61977"/>
        <dbReference type="ChEBI" id="CHEBI:456216"/>
        <dbReference type="EC" id="2.7.11.1"/>
    </reaction>
</comment>
<reference evidence="10" key="2">
    <citation type="submission" date="2010-07" db="EMBL/GenBank/DDBJ databases">
        <authorList>
            <consortium name="The Broad Institute Genome Sequencing Platform"/>
            <consortium name="Broad Institute Genome Sequencing Center for Infectious Disease"/>
            <person name="Ma L.-J."/>
            <person name="Dead R."/>
            <person name="Young S."/>
            <person name="Zeng Q."/>
            <person name="Koehrsen M."/>
            <person name="Alvarado L."/>
            <person name="Berlin A."/>
            <person name="Chapman S.B."/>
            <person name="Chen Z."/>
            <person name="Freedman E."/>
            <person name="Gellesch M."/>
            <person name="Goldberg J."/>
            <person name="Griggs A."/>
            <person name="Gujja S."/>
            <person name="Heilman E.R."/>
            <person name="Heiman D."/>
            <person name="Hepburn T."/>
            <person name="Howarth C."/>
            <person name="Jen D."/>
            <person name="Larson L."/>
            <person name="Mehta T."/>
            <person name="Neiman D."/>
            <person name="Pearson M."/>
            <person name="Roberts A."/>
            <person name="Saif S."/>
            <person name="Shea T."/>
            <person name="Shenoy N."/>
            <person name="Sisk P."/>
            <person name="Stolte C."/>
            <person name="Sykes S."/>
            <person name="Walk T."/>
            <person name="White J."/>
            <person name="Yandava C."/>
            <person name="Haas B."/>
            <person name="Nusbaum C."/>
            <person name="Birren B."/>
        </authorList>
    </citation>
    <scope>NUCLEOTIDE SEQUENCE</scope>
    <source>
        <strain evidence="10">R3-111a-1</strain>
    </source>
</reference>
<keyword evidence="4" id="KW-0547">Nucleotide-binding</keyword>
<dbReference type="HOGENOM" id="CLU_000288_81_2_1"/>
<dbReference type="InterPro" id="IPR000719">
    <property type="entry name" value="Prot_kinase_dom"/>
</dbReference>
<reference evidence="11" key="5">
    <citation type="submission" date="2018-04" db="UniProtKB">
        <authorList>
            <consortium name="EnsemblFungi"/>
        </authorList>
    </citation>
    <scope>IDENTIFICATION</scope>
    <source>
        <strain evidence="11">R3-111a-1</strain>
    </source>
</reference>
<dbReference type="OrthoDB" id="5979581at2759"/>
<evidence type="ECO:0000313" key="12">
    <source>
        <dbReference type="Proteomes" id="UP000006039"/>
    </source>
</evidence>
<evidence type="ECO:0000313" key="10">
    <source>
        <dbReference type="EMBL" id="EJT80755.1"/>
    </source>
</evidence>
<dbReference type="eggNOG" id="KOG1290">
    <property type="taxonomic scope" value="Eukaryota"/>
</dbReference>
<feature type="domain" description="Protein kinase" evidence="9">
    <location>
        <begin position="35"/>
        <end position="392"/>
    </location>
</feature>
<dbReference type="EMBL" id="GL385395">
    <property type="protein sequence ID" value="EJT80755.1"/>
    <property type="molecule type" value="Genomic_DNA"/>
</dbReference>
<evidence type="ECO:0000256" key="3">
    <source>
        <dbReference type="ARBA" id="ARBA00022679"/>
    </source>
</evidence>
<keyword evidence="12" id="KW-1185">Reference proteome</keyword>
<dbReference type="EnsemblFungi" id="EJT80755">
    <property type="protein sequence ID" value="EJT80755"/>
    <property type="gene ID" value="GGTG_00749"/>
</dbReference>
<dbReference type="VEuPathDB" id="FungiDB:GGTG_00749"/>
<dbReference type="STRING" id="644352.J3NHL2"/>
<accession>J3NHL2</accession>
<dbReference type="InterPro" id="IPR011009">
    <property type="entry name" value="Kinase-like_dom_sf"/>
</dbReference>
<evidence type="ECO:0000256" key="7">
    <source>
        <dbReference type="ARBA" id="ARBA00047899"/>
    </source>
</evidence>
<evidence type="ECO:0000256" key="8">
    <source>
        <dbReference type="ARBA" id="ARBA00048679"/>
    </source>
</evidence>